<accession>A0ABR7IRV7</accession>
<proteinExistence type="inferred from homology"/>
<evidence type="ECO:0000256" key="4">
    <source>
        <dbReference type="ARBA" id="ARBA00022989"/>
    </source>
</evidence>
<comment type="caution">
    <text evidence="7">The sequence shown here is derived from an EMBL/GenBank/DDBJ whole genome shotgun (WGS) entry which is preliminary data.</text>
</comment>
<dbReference type="EMBL" id="JACOQK010000001">
    <property type="protein sequence ID" value="MBC5787865.1"/>
    <property type="molecule type" value="Genomic_DNA"/>
</dbReference>
<keyword evidence="4 6" id="KW-1133">Transmembrane helix</keyword>
<sequence>MILTIIVGFLSGVAASLGLGGGFVLLLYLTAVANAGQMQAQGVNLVFFLPIAALSLIIHAKNGFIEKKPLLPAILWGVIGVLVGSFIAFHIPVEWLSKLFAGFILILGIKELFFPKKENKKDGGAESKKPSNR</sequence>
<protein>
    <recommendedName>
        <fullName evidence="6">Probable membrane transporter protein</fullName>
    </recommendedName>
</protein>
<feature type="transmembrane region" description="Helical" evidence="6">
    <location>
        <begin position="7"/>
        <end position="29"/>
    </location>
</feature>
<dbReference type="Pfam" id="PF01925">
    <property type="entry name" value="TauE"/>
    <property type="match status" value="1"/>
</dbReference>
<keyword evidence="8" id="KW-1185">Reference proteome</keyword>
<feature type="transmembrane region" description="Helical" evidence="6">
    <location>
        <begin position="41"/>
        <end position="58"/>
    </location>
</feature>
<evidence type="ECO:0000256" key="5">
    <source>
        <dbReference type="ARBA" id="ARBA00023136"/>
    </source>
</evidence>
<keyword evidence="3 6" id="KW-0812">Transmembrane</keyword>
<organism evidence="7 8">
    <name type="scientific">Clostridium facile</name>
    <dbReference type="NCBI Taxonomy" id="2763035"/>
    <lineage>
        <taxon>Bacteria</taxon>
        <taxon>Bacillati</taxon>
        <taxon>Bacillota</taxon>
        <taxon>Clostridia</taxon>
        <taxon>Eubacteriales</taxon>
        <taxon>Clostridiaceae</taxon>
        <taxon>Clostridium</taxon>
    </lineage>
</organism>
<evidence type="ECO:0000313" key="8">
    <source>
        <dbReference type="Proteomes" id="UP000649151"/>
    </source>
</evidence>
<feature type="transmembrane region" description="Helical" evidence="6">
    <location>
        <begin position="70"/>
        <end position="89"/>
    </location>
</feature>
<evidence type="ECO:0000256" key="3">
    <source>
        <dbReference type="ARBA" id="ARBA00022692"/>
    </source>
</evidence>
<dbReference type="Proteomes" id="UP000649151">
    <property type="component" value="Unassembled WGS sequence"/>
</dbReference>
<name>A0ABR7IRV7_9CLOT</name>
<comment type="subcellular location">
    <subcellularLocation>
        <location evidence="6">Cell membrane</location>
        <topology evidence="6">Multi-pass membrane protein</topology>
    </subcellularLocation>
    <subcellularLocation>
        <location evidence="1">Membrane</location>
        <topology evidence="1">Multi-pass membrane protein</topology>
    </subcellularLocation>
</comment>
<evidence type="ECO:0000256" key="6">
    <source>
        <dbReference type="RuleBase" id="RU363041"/>
    </source>
</evidence>
<reference evidence="7 8" key="1">
    <citation type="submission" date="2020-08" db="EMBL/GenBank/DDBJ databases">
        <title>Genome public.</title>
        <authorList>
            <person name="Liu C."/>
            <person name="Sun Q."/>
        </authorList>
    </citation>
    <scope>NUCLEOTIDE SEQUENCE [LARGE SCALE GENOMIC DNA]</scope>
    <source>
        <strain evidence="7 8">NSJ-27</strain>
    </source>
</reference>
<evidence type="ECO:0000313" key="7">
    <source>
        <dbReference type="EMBL" id="MBC5787865.1"/>
    </source>
</evidence>
<dbReference type="InterPro" id="IPR002781">
    <property type="entry name" value="TM_pro_TauE-like"/>
</dbReference>
<dbReference type="RefSeq" id="WP_186996640.1">
    <property type="nucleotide sequence ID" value="NZ_JACOQK010000001.1"/>
</dbReference>
<evidence type="ECO:0000256" key="1">
    <source>
        <dbReference type="ARBA" id="ARBA00004141"/>
    </source>
</evidence>
<dbReference type="PANTHER" id="PTHR43701">
    <property type="entry name" value="MEMBRANE TRANSPORTER PROTEIN MJ0441-RELATED"/>
    <property type="match status" value="1"/>
</dbReference>
<keyword evidence="6" id="KW-1003">Cell membrane</keyword>
<gene>
    <name evidence="7" type="ORF">H8Z77_07520</name>
</gene>
<dbReference type="PANTHER" id="PTHR43701:SF2">
    <property type="entry name" value="MEMBRANE TRANSPORTER PROTEIN YJNA-RELATED"/>
    <property type="match status" value="1"/>
</dbReference>
<evidence type="ECO:0000256" key="2">
    <source>
        <dbReference type="ARBA" id="ARBA00009142"/>
    </source>
</evidence>
<dbReference type="InterPro" id="IPR051598">
    <property type="entry name" value="TSUP/Inactive_protease-like"/>
</dbReference>
<keyword evidence="5 6" id="KW-0472">Membrane</keyword>
<comment type="similarity">
    <text evidence="2 6">Belongs to the 4-toluene sulfonate uptake permease (TSUP) (TC 2.A.102) family.</text>
</comment>